<sequence>MTSQSFLPLIAPRRALVIMAGLSALLSLNHTRADETPAPISSGGDYILVGGELQARVSGEITDGSSGATPALAGDVTPASAESEDAIRISISAPEALALAPDGGLYVGAGSVIWRVRPDNTAYPLIGTASVFVGGTDILGSNGTLTLSGGFTRIDSGSITYGTVITGTLLGATVITSTYFTGVNGGGLVLSSGTNYTVWSGSSYYGGITLTGNSIIGGATLTCFTGTNWLRPLGAPSVGEFDTEAGDPDTGVSGTTIHTDFGPFQNISALAYRSGTLYAADAGRDAIYAVHAPSVATGATDPAGFNGAPVWSHIAGLPGTAGFADGTGTAALFDSPVGLAPATDGTLYVADLLNSAIRTVTPGGTVATLVTTASLPPPAGLDISADGGTLYVADAGADVIQSISPFGTLLPLSYFTDAGSIYFFGARTSVVSVVPAGSSGEPGLRLGEVTTIAGVSGSTGCTEGAAAGTLLHLPRAVARADSGNLYVADSANHRILEITPAGVTRTLAGSPDGEPGFLDAAGTAARFHSPSAIVLDATGTLHVADHGNNAIRRISTASDAVTTVQLTLAKATGTRAANENTNFPANNTGNGGGAPALPSLALLAALLALRTRKK</sequence>
<dbReference type="PANTHER" id="PTHR13833:SF71">
    <property type="entry name" value="NHL DOMAIN-CONTAINING PROTEIN"/>
    <property type="match status" value="1"/>
</dbReference>
<keyword evidence="3" id="KW-1185">Reference proteome</keyword>
<proteinExistence type="predicted"/>
<gene>
    <name evidence="2" type="ORF">AW736_08450</name>
</gene>
<dbReference type="InterPro" id="IPR011042">
    <property type="entry name" value="6-blade_b-propeller_TolB-like"/>
</dbReference>
<evidence type="ECO:0000256" key="1">
    <source>
        <dbReference type="ARBA" id="ARBA00022737"/>
    </source>
</evidence>
<name>A0A178IK26_9BACT</name>
<evidence type="ECO:0000313" key="3">
    <source>
        <dbReference type="Proteomes" id="UP000078486"/>
    </source>
</evidence>
<dbReference type="Proteomes" id="UP000078486">
    <property type="component" value="Unassembled WGS sequence"/>
</dbReference>
<dbReference type="InterPro" id="IPR001258">
    <property type="entry name" value="NHL_repeat"/>
</dbReference>
<protein>
    <recommendedName>
        <fullName evidence="4">SMP-30/Gluconolactonase/LRE-like region domain-containing protein</fullName>
    </recommendedName>
</protein>
<dbReference type="SUPFAM" id="SSF101898">
    <property type="entry name" value="NHL repeat"/>
    <property type="match status" value="1"/>
</dbReference>
<keyword evidence="1" id="KW-0677">Repeat</keyword>
<dbReference type="OrthoDB" id="9799230at2"/>
<dbReference type="EMBL" id="LRRQ01000072">
    <property type="protein sequence ID" value="OAM90232.1"/>
    <property type="molecule type" value="Genomic_DNA"/>
</dbReference>
<dbReference type="RefSeq" id="WP_145928712.1">
    <property type="nucleotide sequence ID" value="NZ_KV441840.1"/>
</dbReference>
<comment type="caution">
    <text evidence="2">The sequence shown here is derived from an EMBL/GenBank/DDBJ whole genome shotgun (WGS) entry which is preliminary data.</text>
</comment>
<dbReference type="STRING" id="1184151.AW736_08450"/>
<reference evidence="2 3" key="1">
    <citation type="submission" date="2016-01" db="EMBL/GenBank/DDBJ databases">
        <title>High potential of lignocellulose degradation of a new Verrucomicrobia species.</title>
        <authorList>
            <person name="Wang Y."/>
            <person name="Shi Y."/>
            <person name="Qiu Z."/>
            <person name="Liu S."/>
            <person name="Yang H."/>
        </authorList>
    </citation>
    <scope>NUCLEOTIDE SEQUENCE [LARGE SCALE GENOMIC DNA]</scope>
    <source>
        <strain evidence="2 3">TSB47</strain>
    </source>
</reference>
<evidence type="ECO:0000313" key="2">
    <source>
        <dbReference type="EMBL" id="OAM90232.1"/>
    </source>
</evidence>
<accession>A0A178IK26</accession>
<organism evidence="2 3">
    <name type="scientific">Termitidicoccus mucosus</name>
    <dbReference type="NCBI Taxonomy" id="1184151"/>
    <lineage>
        <taxon>Bacteria</taxon>
        <taxon>Pseudomonadati</taxon>
        <taxon>Verrucomicrobiota</taxon>
        <taxon>Opitutia</taxon>
        <taxon>Opitutales</taxon>
        <taxon>Opitutaceae</taxon>
        <taxon>Termitidicoccus</taxon>
    </lineage>
</organism>
<dbReference type="PANTHER" id="PTHR13833">
    <property type="match status" value="1"/>
</dbReference>
<dbReference type="AlphaFoldDB" id="A0A178IK26"/>
<evidence type="ECO:0008006" key="4">
    <source>
        <dbReference type="Google" id="ProtNLM"/>
    </source>
</evidence>
<dbReference type="Pfam" id="PF01436">
    <property type="entry name" value="NHL"/>
    <property type="match status" value="1"/>
</dbReference>
<dbReference type="Gene3D" id="2.120.10.30">
    <property type="entry name" value="TolB, C-terminal domain"/>
    <property type="match status" value="2"/>
</dbReference>